<feature type="compositionally biased region" description="Basic and acidic residues" evidence="1">
    <location>
        <begin position="65"/>
        <end position="76"/>
    </location>
</feature>
<feature type="region of interest" description="Disordered" evidence="1">
    <location>
        <begin position="46"/>
        <end position="76"/>
    </location>
</feature>
<organism evidence="2 3">
    <name type="scientific">Melipona quadrifasciata</name>
    <dbReference type="NCBI Taxonomy" id="166423"/>
    <lineage>
        <taxon>Eukaryota</taxon>
        <taxon>Metazoa</taxon>
        <taxon>Ecdysozoa</taxon>
        <taxon>Arthropoda</taxon>
        <taxon>Hexapoda</taxon>
        <taxon>Insecta</taxon>
        <taxon>Pterygota</taxon>
        <taxon>Neoptera</taxon>
        <taxon>Endopterygota</taxon>
        <taxon>Hymenoptera</taxon>
        <taxon>Apocrita</taxon>
        <taxon>Aculeata</taxon>
        <taxon>Apoidea</taxon>
        <taxon>Anthophila</taxon>
        <taxon>Apidae</taxon>
        <taxon>Melipona</taxon>
    </lineage>
</organism>
<sequence>MLDDVTKTGVGSNYETKKSEEDERHILRQHYGLACTVARVPERAYLNDRGERQPQAREAQCTEQGYKEVQFRDHHG</sequence>
<evidence type="ECO:0000256" key="1">
    <source>
        <dbReference type="SAM" id="MobiDB-lite"/>
    </source>
</evidence>
<reference evidence="2 3" key="1">
    <citation type="submission" date="2015-07" db="EMBL/GenBank/DDBJ databases">
        <title>The genome of Melipona quadrifasciata.</title>
        <authorList>
            <person name="Pan H."/>
            <person name="Kapheim K."/>
        </authorList>
    </citation>
    <scope>NUCLEOTIDE SEQUENCE [LARGE SCALE GENOMIC DNA]</scope>
    <source>
        <strain evidence="2">0111107301</strain>
        <tissue evidence="2">Whole body</tissue>
    </source>
</reference>
<accession>A0A0N0BC69</accession>
<feature type="compositionally biased region" description="Basic and acidic residues" evidence="1">
    <location>
        <begin position="46"/>
        <end position="55"/>
    </location>
</feature>
<dbReference type="Proteomes" id="UP000053105">
    <property type="component" value="Unassembled WGS sequence"/>
</dbReference>
<evidence type="ECO:0000313" key="2">
    <source>
        <dbReference type="EMBL" id="KOX68581.1"/>
    </source>
</evidence>
<name>A0A0N0BC69_9HYME</name>
<dbReference type="AlphaFoldDB" id="A0A0N0BC69"/>
<feature type="region of interest" description="Disordered" evidence="1">
    <location>
        <begin position="1"/>
        <end position="23"/>
    </location>
</feature>
<protein>
    <submittedName>
        <fullName evidence="2">Uncharacterized protein</fullName>
    </submittedName>
</protein>
<evidence type="ECO:0000313" key="3">
    <source>
        <dbReference type="Proteomes" id="UP000053105"/>
    </source>
</evidence>
<proteinExistence type="predicted"/>
<dbReference type="EMBL" id="KQ435922">
    <property type="protein sequence ID" value="KOX68581.1"/>
    <property type="molecule type" value="Genomic_DNA"/>
</dbReference>
<keyword evidence="3" id="KW-1185">Reference proteome</keyword>
<gene>
    <name evidence="2" type="ORF">WN51_04067</name>
</gene>